<dbReference type="AlphaFoldDB" id="A0A9P8RTJ5"/>
<evidence type="ECO:0008006" key="4">
    <source>
        <dbReference type="Google" id="ProtNLM"/>
    </source>
</evidence>
<dbReference type="EMBL" id="JAGHQM010000032">
    <property type="protein sequence ID" value="KAH0566143.1"/>
    <property type="molecule type" value="Genomic_DNA"/>
</dbReference>
<dbReference type="Proteomes" id="UP000750711">
    <property type="component" value="Unassembled WGS sequence"/>
</dbReference>
<proteinExistence type="predicted"/>
<keyword evidence="3" id="KW-1185">Reference proteome</keyword>
<protein>
    <recommendedName>
        <fullName evidence="4">HAUS augmin-like complex subunit 3 N-terminal domain-containing protein</fullName>
    </recommendedName>
</protein>
<sequence length="533" mass="59862">MKEPSPLDQLLAVLQERDIPLARDDVEWAFQSPQTNTEVHSWVQHYFGPDTLLSKEELELFSKLEKAGISREIAINHDLSVVKPISDEEIRSAIETLEISTAAINQQNLTLKAKRDHLEAIIEESHTAESTQNRLGDRHSRKFALERQHVIVATEELTQSLMSQLALAQQQAKVTNSALIPTVTEVLKSDDRAFSRLEKLMADLACSELADGNAAVKSETLSRKLTAFNAELIKARLDRIYVQAGLTTSTESRTILEPEIHKGEIEHLLEDLESLYSEIYSVAEMSTQNQFLGPILRAISDDDILLKSVSEERMNYVSCTLEYLTKELNSIKDRIQAHRSHREAVELLSAAVKLELSDPLSQQAKRESPTRRRLSATAAKSPAREKRAKHRVSGVFGEEEENPSQQLLKSLGISLRTDCGRQDIESSLEAAVSERSSKLQSHFSSLESSTESSLAAHLGDSEKTLQLLLDTLYQDSQSNKVHLSSGGMESRIEKQERMVSEVGDGMSGLDMEVLHNRNKRRDGFVERWLEKPY</sequence>
<organism evidence="2 3">
    <name type="scientific">Trichoglossum hirsutum</name>
    <dbReference type="NCBI Taxonomy" id="265104"/>
    <lineage>
        <taxon>Eukaryota</taxon>
        <taxon>Fungi</taxon>
        <taxon>Dikarya</taxon>
        <taxon>Ascomycota</taxon>
        <taxon>Pezizomycotina</taxon>
        <taxon>Geoglossomycetes</taxon>
        <taxon>Geoglossales</taxon>
        <taxon>Geoglossaceae</taxon>
        <taxon>Trichoglossum</taxon>
    </lineage>
</organism>
<evidence type="ECO:0000313" key="2">
    <source>
        <dbReference type="EMBL" id="KAH0566143.1"/>
    </source>
</evidence>
<gene>
    <name evidence="2" type="ORF">GP486_000473</name>
</gene>
<accession>A0A9P8RTJ5</accession>
<evidence type="ECO:0000313" key="3">
    <source>
        <dbReference type="Proteomes" id="UP000750711"/>
    </source>
</evidence>
<feature type="region of interest" description="Disordered" evidence="1">
    <location>
        <begin position="359"/>
        <end position="403"/>
    </location>
</feature>
<reference evidence="2" key="1">
    <citation type="submission" date="2021-03" db="EMBL/GenBank/DDBJ databases">
        <title>Comparative genomics and phylogenomic investigation of the class Geoglossomycetes provide insights into ecological specialization and systematics.</title>
        <authorList>
            <person name="Melie T."/>
            <person name="Pirro S."/>
            <person name="Miller A.N."/>
            <person name="Quandt A."/>
        </authorList>
    </citation>
    <scope>NUCLEOTIDE SEQUENCE</scope>
    <source>
        <strain evidence="2">CAQ_001_2017</strain>
    </source>
</reference>
<evidence type="ECO:0000256" key="1">
    <source>
        <dbReference type="SAM" id="MobiDB-lite"/>
    </source>
</evidence>
<name>A0A9P8RTJ5_9PEZI</name>
<comment type="caution">
    <text evidence="2">The sequence shown here is derived from an EMBL/GenBank/DDBJ whole genome shotgun (WGS) entry which is preliminary data.</text>
</comment>